<dbReference type="EMBL" id="CP001940">
    <property type="protein sequence ID" value="ADH84744.1"/>
    <property type="molecule type" value="Genomic_DNA"/>
</dbReference>
<organism evidence="1 2">
    <name type="scientific">Desulfurivibrio alkaliphilus (strain DSM 19089 / UNIQEM U267 / AHT2)</name>
    <dbReference type="NCBI Taxonomy" id="589865"/>
    <lineage>
        <taxon>Bacteria</taxon>
        <taxon>Pseudomonadati</taxon>
        <taxon>Thermodesulfobacteriota</taxon>
        <taxon>Desulfobulbia</taxon>
        <taxon>Desulfobulbales</taxon>
        <taxon>Desulfobulbaceae</taxon>
        <taxon>Desulfurivibrio</taxon>
    </lineage>
</organism>
<dbReference type="AlphaFoldDB" id="D6Z587"/>
<evidence type="ECO:0000313" key="2">
    <source>
        <dbReference type="Proteomes" id="UP000001508"/>
    </source>
</evidence>
<proteinExistence type="predicted"/>
<dbReference type="InParanoid" id="D6Z587"/>
<evidence type="ECO:0000313" key="1">
    <source>
        <dbReference type="EMBL" id="ADH84744.1"/>
    </source>
</evidence>
<accession>D6Z587</accession>
<reference evidence="2" key="1">
    <citation type="submission" date="2010-02" db="EMBL/GenBank/DDBJ databases">
        <title>Complete sequence of Desulfurivibrio alkaliphilus AHT2.</title>
        <authorList>
            <consortium name="US DOE Joint Genome Institute"/>
            <person name="Pitluck S."/>
            <person name="Chertkov O."/>
            <person name="Detter J.C."/>
            <person name="Han C."/>
            <person name="Tapia R."/>
            <person name="Larimer F."/>
            <person name="Land M."/>
            <person name="Hauser L."/>
            <person name="Kyrpides N."/>
            <person name="Mikhailova N."/>
            <person name="Sorokin D.Y."/>
            <person name="Muyzer G."/>
            <person name="Woyke T."/>
        </authorList>
    </citation>
    <scope>NUCLEOTIDE SEQUENCE [LARGE SCALE GENOMIC DNA]</scope>
    <source>
        <strain evidence="2">DSM 19089 / UNIQEM U267 / AHT2</strain>
    </source>
</reference>
<protein>
    <submittedName>
        <fullName evidence="1">Uncharacterized protein</fullName>
    </submittedName>
</protein>
<dbReference type="HOGENOM" id="CLU_2408435_0_0_7"/>
<gene>
    <name evidence="1" type="ordered locus">DaAHT2_0028</name>
</gene>
<keyword evidence="2" id="KW-1185">Reference proteome</keyword>
<dbReference type="STRING" id="589865.DaAHT2_0028"/>
<dbReference type="KEGG" id="dak:DaAHT2_0028"/>
<name>D6Z587_DESAT</name>
<dbReference type="Proteomes" id="UP000001508">
    <property type="component" value="Chromosome"/>
</dbReference>
<sequence length="92" mass="10382">MGDLIKVKYEKFLQIQTKWVMRPKHQWKNKLIQPKTKNIAVACAIAEHSAPGSVPPARVSMIGNKTTIEWYGRHAAAISTQDESLTDTKRHG</sequence>
<dbReference type="RefSeq" id="WP_013162275.1">
    <property type="nucleotide sequence ID" value="NC_014216.1"/>
</dbReference>